<evidence type="ECO:0000313" key="2">
    <source>
        <dbReference type="EMBL" id="KAH7139571.1"/>
    </source>
</evidence>
<dbReference type="AlphaFoldDB" id="A0A9P9EM92"/>
<dbReference type="Pfam" id="PF00106">
    <property type="entry name" value="adh_short"/>
    <property type="match status" value="1"/>
</dbReference>
<protein>
    <recommendedName>
        <fullName evidence="4">Short-chain dehydrogenase/reductase family protein</fullName>
    </recommendedName>
</protein>
<dbReference type="PRINTS" id="PR00081">
    <property type="entry name" value="GDHRDH"/>
</dbReference>
<evidence type="ECO:0000313" key="3">
    <source>
        <dbReference type="Proteomes" id="UP000700596"/>
    </source>
</evidence>
<proteinExistence type="predicted"/>
<reference evidence="2" key="1">
    <citation type="journal article" date="2021" name="Nat. Commun.">
        <title>Genetic determinants of endophytism in the Arabidopsis root mycobiome.</title>
        <authorList>
            <person name="Mesny F."/>
            <person name="Miyauchi S."/>
            <person name="Thiergart T."/>
            <person name="Pickel B."/>
            <person name="Atanasova L."/>
            <person name="Karlsson M."/>
            <person name="Huettel B."/>
            <person name="Barry K.W."/>
            <person name="Haridas S."/>
            <person name="Chen C."/>
            <person name="Bauer D."/>
            <person name="Andreopoulos W."/>
            <person name="Pangilinan J."/>
            <person name="LaButti K."/>
            <person name="Riley R."/>
            <person name="Lipzen A."/>
            <person name="Clum A."/>
            <person name="Drula E."/>
            <person name="Henrissat B."/>
            <person name="Kohler A."/>
            <person name="Grigoriev I.V."/>
            <person name="Martin F.M."/>
            <person name="Hacquard S."/>
        </authorList>
    </citation>
    <scope>NUCLEOTIDE SEQUENCE</scope>
    <source>
        <strain evidence="2">MPI-CAGE-CH-0243</strain>
    </source>
</reference>
<dbReference type="EMBL" id="JAGMWT010000001">
    <property type="protein sequence ID" value="KAH7139571.1"/>
    <property type="molecule type" value="Genomic_DNA"/>
</dbReference>
<dbReference type="Gene3D" id="3.40.50.720">
    <property type="entry name" value="NAD(P)-binding Rossmann-like Domain"/>
    <property type="match status" value="1"/>
</dbReference>
<accession>A0A9P9EM92</accession>
<sequence length="341" mass="37129">MAIPTQLTAFPFAGTPSPNLKGASLLRWGAKHPPIDPHVSFAGKTVLVTGANIGLGLESAVKFAQKGASKIILGVRSMQRGEEAKTEILTRSGRDSSCITIVQVDLEKYASVQEFVKKLEKTTRLDIALLNAGLCNQTYVRSAEGHEMAVQVNVLSTALMALLLLPLLRKTARETHSPTHMTFVNSAGHAETEKAWLKDSLLSTADDEASFDVRKSYMMVKLLGMVVMKKIARQANDRNEQDGVIVNACCPGLCRTNLGRNFSLAMKVLTAGFQFFTARTAEEGSRTLVGASALGWESHGKFWHHDVLFPMSDLLQDEKLVNTCWMEIVQALPADTVGSAQ</sequence>
<dbReference type="OrthoDB" id="542013at2759"/>
<dbReference type="PANTHER" id="PTHR43157">
    <property type="entry name" value="PHOSPHATIDYLINOSITOL-GLYCAN BIOSYNTHESIS CLASS F PROTEIN-RELATED"/>
    <property type="match status" value="1"/>
</dbReference>
<dbReference type="Proteomes" id="UP000700596">
    <property type="component" value="Unassembled WGS sequence"/>
</dbReference>
<organism evidence="2 3">
    <name type="scientific">Dendryphion nanum</name>
    <dbReference type="NCBI Taxonomy" id="256645"/>
    <lineage>
        <taxon>Eukaryota</taxon>
        <taxon>Fungi</taxon>
        <taxon>Dikarya</taxon>
        <taxon>Ascomycota</taxon>
        <taxon>Pezizomycotina</taxon>
        <taxon>Dothideomycetes</taxon>
        <taxon>Pleosporomycetidae</taxon>
        <taxon>Pleosporales</taxon>
        <taxon>Torulaceae</taxon>
        <taxon>Dendryphion</taxon>
    </lineage>
</organism>
<evidence type="ECO:0000256" key="1">
    <source>
        <dbReference type="ARBA" id="ARBA00023002"/>
    </source>
</evidence>
<comment type="caution">
    <text evidence="2">The sequence shown here is derived from an EMBL/GenBank/DDBJ whole genome shotgun (WGS) entry which is preliminary data.</text>
</comment>
<keyword evidence="3" id="KW-1185">Reference proteome</keyword>
<keyword evidence="1" id="KW-0560">Oxidoreductase</keyword>
<dbReference type="PANTHER" id="PTHR43157:SF22">
    <property type="entry name" value="SHORT-CHAIN DEHYDROGENASE_REDUCTASE PHMF"/>
    <property type="match status" value="1"/>
</dbReference>
<dbReference type="InterPro" id="IPR036291">
    <property type="entry name" value="NAD(P)-bd_dom_sf"/>
</dbReference>
<evidence type="ECO:0008006" key="4">
    <source>
        <dbReference type="Google" id="ProtNLM"/>
    </source>
</evidence>
<gene>
    <name evidence="2" type="ORF">B0J11DRAFT_422276</name>
</gene>
<dbReference type="SUPFAM" id="SSF51735">
    <property type="entry name" value="NAD(P)-binding Rossmann-fold domains"/>
    <property type="match status" value="1"/>
</dbReference>
<dbReference type="InterPro" id="IPR002347">
    <property type="entry name" value="SDR_fam"/>
</dbReference>
<dbReference type="GO" id="GO:0016491">
    <property type="term" value="F:oxidoreductase activity"/>
    <property type="evidence" value="ECO:0007669"/>
    <property type="project" value="UniProtKB-KW"/>
</dbReference>
<name>A0A9P9EM92_9PLEO</name>